<feature type="binding site" evidence="17">
    <location>
        <position position="242"/>
    </location>
    <ligand>
        <name>ATP</name>
        <dbReference type="ChEBI" id="CHEBI:30616"/>
        <label>1</label>
    </ligand>
</feature>
<keyword evidence="9 17" id="KW-0547">Nucleotide-binding</keyword>
<feature type="binding site" evidence="17">
    <location>
        <position position="215"/>
    </location>
    <ligand>
        <name>ATP</name>
        <dbReference type="ChEBI" id="CHEBI:30616"/>
        <label>1</label>
    </ligand>
</feature>
<feature type="binding site" evidence="17">
    <location>
        <position position="782"/>
    </location>
    <ligand>
        <name>ATP</name>
        <dbReference type="ChEBI" id="CHEBI:30616"/>
        <label>2</label>
    </ligand>
</feature>
<comment type="similarity">
    <text evidence="3 17">Belongs to the CarB family.</text>
</comment>
<dbReference type="UniPathway" id="UPA00068">
    <property type="reaction ID" value="UER00171"/>
</dbReference>
<dbReference type="HAMAP" id="MF_01210_B">
    <property type="entry name" value="CPSase_L_chain_B"/>
    <property type="match status" value="1"/>
</dbReference>
<keyword evidence="5 17" id="KW-0436">Ligase</keyword>
<name>A0A239BSM2_9FIRM</name>
<feature type="binding site" evidence="17">
    <location>
        <position position="823"/>
    </location>
    <ligand>
        <name>ATP</name>
        <dbReference type="ChEBI" id="CHEBI:30616"/>
        <label>2</label>
    </ligand>
</feature>
<dbReference type="SUPFAM" id="SSF52335">
    <property type="entry name" value="Methylglyoxal synthase-like"/>
    <property type="match status" value="1"/>
</dbReference>
<dbReference type="InterPro" id="IPR013815">
    <property type="entry name" value="ATP_grasp_subdomain_1"/>
</dbReference>
<evidence type="ECO:0000256" key="16">
    <source>
        <dbReference type="ARBA" id="ARBA00060037"/>
    </source>
</evidence>
<dbReference type="InterPro" id="IPR011607">
    <property type="entry name" value="MGS-like_dom"/>
</dbReference>
<keyword evidence="12 17" id="KW-0665">Pyrimidine biosynthesis</keyword>
<feature type="binding site" evidence="17">
    <location>
        <position position="176"/>
    </location>
    <ligand>
        <name>ATP</name>
        <dbReference type="ChEBI" id="CHEBI:30616"/>
        <label>1</label>
    </ligand>
</feature>
<feature type="domain" description="ATP-grasp" evidence="18">
    <location>
        <begin position="133"/>
        <end position="327"/>
    </location>
</feature>
<evidence type="ECO:0000256" key="13">
    <source>
        <dbReference type="ARBA" id="ARBA00023211"/>
    </source>
</evidence>
<dbReference type="HAMAP" id="MF_01210_A">
    <property type="entry name" value="CPSase_L_chain_A"/>
    <property type="match status" value="1"/>
</dbReference>
<feature type="domain" description="ATP-grasp" evidence="18">
    <location>
        <begin position="674"/>
        <end position="864"/>
    </location>
</feature>
<dbReference type="EC" id="6.3.4.16" evidence="17"/>
<feature type="binding site" evidence="17">
    <location>
        <position position="749"/>
    </location>
    <ligand>
        <name>ATP</name>
        <dbReference type="ChEBI" id="CHEBI:30616"/>
        <label>2</label>
    </ligand>
</feature>
<evidence type="ECO:0000256" key="2">
    <source>
        <dbReference type="ARBA" id="ARBA00005077"/>
    </source>
</evidence>
<feature type="binding site" evidence="17">
    <location>
        <position position="780"/>
    </location>
    <ligand>
        <name>ATP</name>
        <dbReference type="ChEBI" id="CHEBI:30616"/>
        <label>2</label>
    </ligand>
</feature>
<comment type="pathway">
    <text evidence="17">Pyrimidine metabolism; UMP biosynthesis via de novo pathway; (S)-dihydroorotate from bicarbonate: step 1/3.</text>
</comment>
<organism evidence="20 21">
    <name type="scientific">Anaerovirgula multivorans</name>
    <dbReference type="NCBI Taxonomy" id="312168"/>
    <lineage>
        <taxon>Bacteria</taxon>
        <taxon>Bacillati</taxon>
        <taxon>Bacillota</taxon>
        <taxon>Clostridia</taxon>
        <taxon>Peptostreptococcales</taxon>
        <taxon>Natronincolaceae</taxon>
        <taxon>Anaerovirgula</taxon>
    </lineage>
</organism>
<evidence type="ECO:0000256" key="6">
    <source>
        <dbReference type="ARBA" id="ARBA00022605"/>
    </source>
</evidence>
<dbReference type="FunFam" id="3.40.50.20:FF:000001">
    <property type="entry name" value="Carbamoyl-phosphate synthase large chain"/>
    <property type="match status" value="1"/>
</dbReference>
<feature type="binding site" evidence="17">
    <location>
        <position position="169"/>
    </location>
    <ligand>
        <name>ATP</name>
        <dbReference type="ChEBI" id="CHEBI:30616"/>
        <label>1</label>
    </ligand>
</feature>
<dbReference type="PRINTS" id="PR00098">
    <property type="entry name" value="CPSASE"/>
</dbReference>
<evidence type="ECO:0000256" key="14">
    <source>
        <dbReference type="ARBA" id="ARBA00047359"/>
    </source>
</evidence>
<feature type="binding site" evidence="17">
    <location>
        <position position="298"/>
    </location>
    <ligand>
        <name>Mn(2+)</name>
        <dbReference type="ChEBI" id="CHEBI:29035"/>
        <label>1</label>
    </ligand>
</feature>
<feature type="binding site" evidence="17">
    <location>
        <position position="781"/>
    </location>
    <ligand>
        <name>ATP</name>
        <dbReference type="ChEBI" id="CHEBI:30616"/>
        <label>2</label>
    </ligand>
</feature>
<dbReference type="FunFam" id="3.30.470.20:FF:000026">
    <property type="entry name" value="Carbamoyl-phosphate synthase large chain"/>
    <property type="match status" value="1"/>
</dbReference>
<dbReference type="FunFam" id="3.30.1490.20:FF:000001">
    <property type="entry name" value="Carbamoyl-phosphate synthase large chain"/>
    <property type="match status" value="1"/>
</dbReference>
<dbReference type="InterPro" id="IPR033937">
    <property type="entry name" value="MGS_CPS_CarB"/>
</dbReference>
<comment type="function">
    <text evidence="17">Large subunit of the glutamine-dependent carbamoyl phosphate synthetase (CPSase). CPSase catalyzes the formation of carbamoyl phosphate from the ammonia moiety of glutamine, carbonate, and phosphate donated by ATP, constituting the first step of 2 biosynthetic pathways, one leading to arginine and/or urea and the other to pyrimidine nucleotides. The large subunit (synthetase) binds the substrates ammonia (free or transferred from glutamine from the small subunit), hydrogencarbonate and ATP and carries out an ATP-coupled ligase reaction, activating hydrogencarbonate by forming carboxy phosphate which reacts with ammonia to form carbamoyl phosphate.</text>
</comment>
<dbReference type="SUPFAM" id="SSF48108">
    <property type="entry name" value="Carbamoyl phosphate synthetase, large subunit connection domain"/>
    <property type="match status" value="1"/>
</dbReference>
<feature type="binding site" evidence="17">
    <location>
        <position position="129"/>
    </location>
    <ligand>
        <name>ATP</name>
        <dbReference type="ChEBI" id="CHEBI:30616"/>
        <label>1</label>
    </ligand>
</feature>
<feature type="binding site" evidence="17">
    <location>
        <position position="300"/>
    </location>
    <ligand>
        <name>Mn(2+)</name>
        <dbReference type="ChEBI" id="CHEBI:29035"/>
        <label>2</label>
    </ligand>
</feature>
<dbReference type="InterPro" id="IPR036897">
    <property type="entry name" value="CarbamoylP_synth_lsu_oligo_sf"/>
</dbReference>
<dbReference type="GO" id="GO:0005524">
    <property type="term" value="F:ATP binding"/>
    <property type="evidence" value="ECO:0007669"/>
    <property type="project" value="UniProtKB-UniRule"/>
</dbReference>
<dbReference type="SMART" id="SM01096">
    <property type="entry name" value="CPSase_L_D3"/>
    <property type="match status" value="1"/>
</dbReference>
<dbReference type="Proteomes" id="UP000198304">
    <property type="component" value="Unassembled WGS sequence"/>
</dbReference>
<dbReference type="GO" id="GO:0005737">
    <property type="term" value="C:cytoplasm"/>
    <property type="evidence" value="ECO:0007669"/>
    <property type="project" value="TreeGrafter"/>
</dbReference>
<keyword evidence="6 17" id="KW-0028">Amino-acid biosynthesis</keyword>
<dbReference type="Gene3D" id="3.30.470.20">
    <property type="entry name" value="ATP-grasp fold, B domain"/>
    <property type="match status" value="2"/>
</dbReference>
<feature type="binding site" evidence="17">
    <location>
        <position position="835"/>
    </location>
    <ligand>
        <name>Mn(2+)</name>
        <dbReference type="ChEBI" id="CHEBI:29035"/>
        <label>3</label>
    </ligand>
</feature>
<feature type="binding site" evidence="17">
    <location>
        <position position="835"/>
    </location>
    <ligand>
        <name>Mg(2+)</name>
        <dbReference type="ChEBI" id="CHEBI:18420"/>
        <label>4</label>
    </ligand>
</feature>
<dbReference type="FunFam" id="3.30.470.20:FF:000001">
    <property type="entry name" value="Carbamoyl-phosphate synthase large chain"/>
    <property type="match status" value="1"/>
</dbReference>
<keyword evidence="21" id="KW-1185">Reference proteome</keyword>
<keyword evidence="8 17" id="KW-0677">Repeat</keyword>
<keyword evidence="13" id="KW-0464">Manganese</keyword>
<comment type="cofactor">
    <cofactor evidence="17">
        <name>Mg(2+)</name>
        <dbReference type="ChEBI" id="CHEBI:18420"/>
    </cofactor>
    <cofactor evidence="17">
        <name>Mn(2+)</name>
        <dbReference type="ChEBI" id="CHEBI:29035"/>
    </cofactor>
    <text evidence="17">Binds 4 Mg(2+) or Mn(2+) ions per subunit.</text>
</comment>
<feature type="binding site" evidence="17">
    <location>
        <position position="755"/>
    </location>
    <ligand>
        <name>ATP</name>
        <dbReference type="ChEBI" id="CHEBI:30616"/>
        <label>2</label>
    </ligand>
</feature>
<feature type="binding site" evidence="17">
    <location>
        <position position="751"/>
    </location>
    <ligand>
        <name>ATP</name>
        <dbReference type="ChEBI" id="CHEBI:30616"/>
        <label>2</label>
    </ligand>
</feature>
<dbReference type="PANTHER" id="PTHR11405:SF53">
    <property type="entry name" value="CARBAMOYL-PHOSPHATE SYNTHASE [AMMONIA], MITOCHONDRIAL"/>
    <property type="match status" value="1"/>
</dbReference>
<keyword evidence="7" id="KW-0479">Metal-binding</keyword>
<feature type="binding site" evidence="17">
    <location>
        <position position="823"/>
    </location>
    <ligand>
        <name>Mn(2+)</name>
        <dbReference type="ChEBI" id="CHEBI:29035"/>
        <label>3</label>
    </ligand>
</feature>
<comment type="catalytic activity">
    <reaction evidence="15 17">
        <text>hydrogencarbonate + L-glutamine + 2 ATP + H2O = carbamoyl phosphate + L-glutamate + 2 ADP + phosphate + 2 H(+)</text>
        <dbReference type="Rhea" id="RHEA:18633"/>
        <dbReference type="ChEBI" id="CHEBI:15377"/>
        <dbReference type="ChEBI" id="CHEBI:15378"/>
        <dbReference type="ChEBI" id="CHEBI:17544"/>
        <dbReference type="ChEBI" id="CHEBI:29985"/>
        <dbReference type="ChEBI" id="CHEBI:30616"/>
        <dbReference type="ChEBI" id="CHEBI:43474"/>
        <dbReference type="ChEBI" id="CHEBI:58228"/>
        <dbReference type="ChEBI" id="CHEBI:58359"/>
        <dbReference type="ChEBI" id="CHEBI:456216"/>
        <dbReference type="EC" id="6.3.5.5"/>
    </reaction>
</comment>
<feature type="binding site" evidence="17">
    <location>
        <position position="284"/>
    </location>
    <ligand>
        <name>Mg(2+)</name>
        <dbReference type="ChEBI" id="CHEBI:18420"/>
        <label>1</label>
    </ligand>
</feature>
<feature type="binding site" evidence="17">
    <location>
        <position position="783"/>
    </location>
    <ligand>
        <name>ATP</name>
        <dbReference type="ChEBI" id="CHEBI:30616"/>
        <label>2</label>
    </ligand>
</feature>
<evidence type="ECO:0000256" key="17">
    <source>
        <dbReference type="HAMAP-Rule" id="MF_01210"/>
    </source>
</evidence>
<feature type="binding site" evidence="17">
    <location>
        <position position="298"/>
    </location>
    <ligand>
        <name>ATP</name>
        <dbReference type="ChEBI" id="CHEBI:30616"/>
        <label>1</label>
    </ligand>
</feature>
<dbReference type="NCBIfam" id="TIGR01369">
    <property type="entry name" value="CPSaseII_lrg"/>
    <property type="match status" value="1"/>
</dbReference>
<feature type="binding site" evidence="17">
    <location>
        <position position="175"/>
    </location>
    <ligand>
        <name>ATP</name>
        <dbReference type="ChEBI" id="CHEBI:30616"/>
        <label>1</label>
    </ligand>
</feature>
<dbReference type="PROSITE" id="PS51855">
    <property type="entry name" value="MGS"/>
    <property type="match status" value="1"/>
</dbReference>
<dbReference type="SMART" id="SM00851">
    <property type="entry name" value="MGS"/>
    <property type="match status" value="1"/>
</dbReference>
<comment type="subunit">
    <text evidence="17">Composed of two chains; the small (or glutamine) chain promotes the hydrolysis of glutamine to ammonia, which is used by the large (or ammonia) chain to synthesize carbamoyl phosphate. Tetramer of heterodimers (alpha,beta)4.</text>
</comment>
<dbReference type="NCBIfam" id="NF003671">
    <property type="entry name" value="PRK05294.1"/>
    <property type="match status" value="1"/>
</dbReference>
<feature type="binding site" evidence="17">
    <location>
        <position position="284"/>
    </location>
    <ligand>
        <name>ATP</name>
        <dbReference type="ChEBI" id="CHEBI:30616"/>
        <label>1</label>
    </ligand>
</feature>
<evidence type="ECO:0000259" key="19">
    <source>
        <dbReference type="PROSITE" id="PS51855"/>
    </source>
</evidence>
<evidence type="ECO:0000256" key="10">
    <source>
        <dbReference type="ARBA" id="ARBA00022840"/>
    </source>
</evidence>
<dbReference type="FunFam" id="1.10.1030.10:FF:000002">
    <property type="entry name" value="Carbamoyl-phosphate synthase large chain"/>
    <property type="match status" value="1"/>
</dbReference>
<dbReference type="GO" id="GO:0004087">
    <property type="term" value="F:carbamoyl-phosphate synthase (ammonia) activity"/>
    <property type="evidence" value="ECO:0007669"/>
    <property type="project" value="UniProtKB-EC"/>
</dbReference>
<feature type="region of interest" description="Carboxyphosphate synthetic domain" evidence="17">
    <location>
        <begin position="1"/>
        <end position="401"/>
    </location>
</feature>
<dbReference type="Pfam" id="PF25596">
    <property type="entry name" value="CPSase_L_D1"/>
    <property type="match status" value="2"/>
</dbReference>
<dbReference type="PROSITE" id="PS00866">
    <property type="entry name" value="CPSASE_1"/>
    <property type="match status" value="2"/>
</dbReference>
<evidence type="ECO:0000256" key="4">
    <source>
        <dbReference type="ARBA" id="ARBA00022571"/>
    </source>
</evidence>
<feature type="domain" description="MGS-like" evidence="19">
    <location>
        <begin position="933"/>
        <end position="1070"/>
    </location>
</feature>
<feature type="binding site" evidence="17">
    <location>
        <position position="835"/>
    </location>
    <ligand>
        <name>Mn(2+)</name>
        <dbReference type="ChEBI" id="CHEBI:29035"/>
        <label>4</label>
    </ligand>
</feature>
<dbReference type="InterPro" id="IPR011761">
    <property type="entry name" value="ATP-grasp"/>
</dbReference>
<dbReference type="Gene3D" id="1.10.1030.10">
    <property type="entry name" value="Carbamoyl-phosphate synthetase, large subunit oligomerisation domain"/>
    <property type="match status" value="1"/>
</dbReference>
<dbReference type="Pfam" id="PF02787">
    <property type="entry name" value="CPSase_L_D3"/>
    <property type="match status" value="1"/>
</dbReference>
<feature type="binding site" evidence="17">
    <location>
        <position position="710"/>
    </location>
    <ligand>
        <name>ATP</name>
        <dbReference type="ChEBI" id="CHEBI:30616"/>
        <label>2</label>
    </ligand>
</feature>
<dbReference type="GO" id="GO:0004088">
    <property type="term" value="F:carbamoyl-phosphate synthase (glutamine-hydrolyzing) activity"/>
    <property type="evidence" value="ECO:0007669"/>
    <property type="project" value="UniProtKB-UniRule"/>
</dbReference>
<dbReference type="UniPathway" id="UPA00070">
    <property type="reaction ID" value="UER00115"/>
</dbReference>
<comment type="cofactor">
    <cofactor evidence="1">
        <name>Mn(2+)</name>
        <dbReference type="ChEBI" id="CHEBI:29035"/>
    </cofactor>
</comment>
<reference evidence="20 21" key="1">
    <citation type="submission" date="2017-06" db="EMBL/GenBank/DDBJ databases">
        <authorList>
            <person name="Kim H.J."/>
            <person name="Triplett B.A."/>
        </authorList>
    </citation>
    <scope>NUCLEOTIDE SEQUENCE [LARGE SCALE GENOMIC DNA]</scope>
    <source>
        <strain evidence="20 21">SCA</strain>
    </source>
</reference>
<dbReference type="Gene3D" id="3.40.50.1380">
    <property type="entry name" value="Methylglyoxal synthase-like domain"/>
    <property type="match status" value="1"/>
</dbReference>
<dbReference type="RefSeq" id="WP_089281887.1">
    <property type="nucleotide sequence ID" value="NZ_FZOJ01000004.1"/>
</dbReference>
<dbReference type="InterPro" id="IPR005483">
    <property type="entry name" value="CPSase_dom"/>
</dbReference>
<evidence type="ECO:0000256" key="3">
    <source>
        <dbReference type="ARBA" id="ARBA00009799"/>
    </source>
</evidence>
<dbReference type="EC" id="6.3.5.5" evidence="17"/>
<sequence>MPRDYSIKKVLVIGSGPIIIGQAAEFDYAGTQACRALKEEGVEVVLINSNPATIMTDKEMADKIYIEPLTIDFVEKVIVKEKPDSILAGMGGQTGLNLAVELFDKGILEKYNLNVIGTSIEAIRKGEDRELFKNLMESIQQPVVESEIITNLEDGFQFATRVGYPVIVRPAYTLGGTGGGIADDEIALREILGQGLQMSRVGQVLLEKSIKGWKEIEYEVMRDQYGNCITVCNMENIDPVGVHTGDSIVVAPSQTLSDKEYQMLRTAAINIINAIEIEGGCNVQFALDPKSFQYAVIEINPRVSRSSALASKATGYPIAAVATKIALGYGLDEIKNAVTEKTYACFEPTLDYVVVKIPKWPFDKFLQANKVLGTKMMATGEIMAIGNNFEAALLKGIRSLEIGQYNLERKVSKEKTLEELKRKVQVPDDDRIFEVAEMLRKSYRPEKVCEITGIDSFFIDKIMNIVVAEEKLKKTPLEALTKEMLRQLKKKGFSDKGIADLIGCSPEKIYGLRKQWKVIPTYKMVDTCGGEFEAVSPYYYSTYDQVDEVEVSSKKKVMVIGSGPIRIGQGIEFDYCSVHSVLTLREAGVETIIVNNNPETVSTDFNISDKLYFEPLTEEDVLNIVEKENPNGVILQFGGQTAIKLAKFFRKMGISILGTKPEEIDMAEDREKFDDLMEKLNIPRPKGKTVMSIEEGIREAKVVGYPVLVRPSYVLGGQGMEITYEEKELERYLKEAFLRDKKNPVLIDRYLIGREIEVDAICDGEEILIPGIMEHLERAGVHSGDSISIYPSQKVSMEIKDKILQYTKAIAAALKVKGMINIQFVEFQNQLYIIEVNPRSSRTVPFISKVTGVPMIALATRVMLGEKLENLGYGTGIYPEGDLIAVKVPVFSTEKLPMVEMSLGPEMKSTGEVLGVGKTLVEALYKGFIGAGIKLPKKEGKILVTLKDYDKEEFVVLGEGFHRKGYQFIATEGTAEYLRNQKIPAIEVKKINEGVPNILDVIRSGRVELVINTPTRGHDAKRDGFRIRRTAMEASVNVLTSLDTAKAMLEIIESNTTIDSLEVVDLGGTA</sequence>
<dbReference type="AlphaFoldDB" id="A0A239BSM2"/>
<feature type="binding site" evidence="17">
    <location>
        <position position="298"/>
    </location>
    <ligand>
        <name>Mg(2+)</name>
        <dbReference type="ChEBI" id="CHEBI:18420"/>
        <label>2</label>
    </ligand>
</feature>
<feature type="binding site" evidence="17">
    <location>
        <position position="298"/>
    </location>
    <ligand>
        <name>Mn(2+)</name>
        <dbReference type="ChEBI" id="CHEBI:29035"/>
        <label>2</label>
    </ligand>
</feature>
<evidence type="ECO:0000256" key="11">
    <source>
        <dbReference type="ARBA" id="ARBA00022842"/>
    </source>
</evidence>
<feature type="region of interest" description="Carbamoyl phosphate synthetic domain" evidence="17">
    <location>
        <begin position="550"/>
        <end position="932"/>
    </location>
</feature>
<dbReference type="InterPro" id="IPR036914">
    <property type="entry name" value="MGS-like_dom_sf"/>
</dbReference>
<feature type="binding site" evidence="17">
    <location>
        <position position="823"/>
    </location>
    <ligand>
        <name>Mg(2+)</name>
        <dbReference type="ChEBI" id="CHEBI:18420"/>
        <label>3</label>
    </ligand>
</feature>
<evidence type="ECO:0000313" key="21">
    <source>
        <dbReference type="Proteomes" id="UP000198304"/>
    </source>
</evidence>
<evidence type="ECO:0000259" key="18">
    <source>
        <dbReference type="PROSITE" id="PS50975"/>
    </source>
</evidence>
<comment type="caution">
    <text evidence="17">Lacks conserved residue(s) required for the propagation of feature annotation.</text>
</comment>
<dbReference type="SUPFAM" id="SSF56059">
    <property type="entry name" value="Glutathione synthetase ATP-binding domain-like"/>
    <property type="match status" value="2"/>
</dbReference>
<evidence type="ECO:0000313" key="20">
    <source>
        <dbReference type="EMBL" id="SNS10642.1"/>
    </source>
</evidence>
<keyword evidence="11" id="KW-0460">Magnesium</keyword>
<dbReference type="FunFam" id="3.40.50.20:FF:000002">
    <property type="entry name" value="Carbamoyl-phosphate synthase large chain"/>
    <property type="match status" value="1"/>
</dbReference>
<dbReference type="GO" id="GO:0044205">
    <property type="term" value="P:'de novo' UMP biosynthetic process"/>
    <property type="evidence" value="ECO:0007669"/>
    <property type="project" value="UniProtKB-UniRule"/>
</dbReference>
<evidence type="ECO:0000256" key="8">
    <source>
        <dbReference type="ARBA" id="ARBA00022737"/>
    </source>
</evidence>
<feature type="region of interest" description="Allosteric domain" evidence="17">
    <location>
        <begin position="933"/>
        <end position="1070"/>
    </location>
</feature>
<accession>A0A239BSM2</accession>
<dbReference type="NCBIfam" id="NF009455">
    <property type="entry name" value="PRK12815.1"/>
    <property type="match status" value="1"/>
</dbReference>
<dbReference type="InterPro" id="IPR006275">
    <property type="entry name" value="CPSase_lsu"/>
</dbReference>
<dbReference type="GO" id="GO:0046872">
    <property type="term" value="F:metal ion binding"/>
    <property type="evidence" value="ECO:0007669"/>
    <property type="project" value="UniProtKB-KW"/>
</dbReference>
<feature type="binding site" evidence="17">
    <location>
        <position position="835"/>
    </location>
    <ligand>
        <name>ATP</name>
        <dbReference type="ChEBI" id="CHEBI:30616"/>
        <label>2</label>
    </ligand>
</feature>
<dbReference type="PROSITE" id="PS00867">
    <property type="entry name" value="CPSASE_2"/>
    <property type="match status" value="2"/>
</dbReference>
<comment type="function">
    <text evidence="16">Small subunit of the glutamine-dependent carbamoyl phosphate synthetase (CPSase). CPSase catalyzes the formation of carbamoyl phosphate from the ammonia moiety of glutamine, carbonate, and phosphate donated by ATP, constituting the first step of the biosynthetic pathway leading to pyrimidine nucleotides. The large subunit (synthetase) binds the substrates ammonia (free or transferred from glutamine from the small subunit), hydrogencarbonate and ATP and carries out an ATP-coupled ligase reaction, activating hydrogencarbonate by forming carboxy phosphate which reacts with ammonia to form carbamoyl phosphate.</text>
</comment>
<evidence type="ECO:0000256" key="12">
    <source>
        <dbReference type="ARBA" id="ARBA00022975"/>
    </source>
</evidence>
<comment type="catalytic activity">
    <reaction evidence="14 17">
        <text>hydrogencarbonate + NH4(+) + 2 ATP = carbamoyl phosphate + 2 ADP + phosphate + 2 H(+)</text>
        <dbReference type="Rhea" id="RHEA:18029"/>
        <dbReference type="ChEBI" id="CHEBI:15378"/>
        <dbReference type="ChEBI" id="CHEBI:17544"/>
        <dbReference type="ChEBI" id="CHEBI:28938"/>
        <dbReference type="ChEBI" id="CHEBI:30616"/>
        <dbReference type="ChEBI" id="CHEBI:43474"/>
        <dbReference type="ChEBI" id="CHEBI:58228"/>
        <dbReference type="ChEBI" id="CHEBI:456216"/>
        <dbReference type="EC" id="6.3.4.16"/>
    </reaction>
</comment>
<evidence type="ECO:0000256" key="15">
    <source>
        <dbReference type="ARBA" id="ARBA00048816"/>
    </source>
</evidence>
<feature type="binding site" evidence="17">
    <location>
        <position position="243"/>
    </location>
    <ligand>
        <name>ATP</name>
        <dbReference type="ChEBI" id="CHEBI:30616"/>
        <label>1</label>
    </ligand>
</feature>
<feature type="binding site" evidence="17">
    <location>
        <position position="837"/>
    </location>
    <ligand>
        <name>Mn(2+)</name>
        <dbReference type="ChEBI" id="CHEBI:29035"/>
        <label>4</label>
    </ligand>
</feature>
<dbReference type="Gene3D" id="3.30.1490.20">
    <property type="entry name" value="ATP-grasp fold, A domain"/>
    <property type="match status" value="1"/>
</dbReference>
<dbReference type="PANTHER" id="PTHR11405">
    <property type="entry name" value="CARBAMOYLTRANSFERASE FAMILY MEMBER"/>
    <property type="match status" value="1"/>
</dbReference>
<dbReference type="Pfam" id="PF02142">
    <property type="entry name" value="MGS"/>
    <property type="match status" value="1"/>
</dbReference>
<dbReference type="InterPro" id="IPR005480">
    <property type="entry name" value="CPSase_lsu_oligo"/>
</dbReference>
<feature type="binding site" evidence="17">
    <location>
        <position position="298"/>
    </location>
    <ligand>
        <name>Mg(2+)</name>
        <dbReference type="ChEBI" id="CHEBI:18420"/>
        <label>1</label>
    </ligand>
</feature>
<proteinExistence type="inferred from homology"/>
<dbReference type="SUPFAM" id="SSF52440">
    <property type="entry name" value="PreATP-grasp domain"/>
    <property type="match status" value="2"/>
</dbReference>
<keyword evidence="10 17" id="KW-0067">ATP-binding</keyword>
<gene>
    <name evidence="17" type="primary">carB</name>
    <name evidence="20" type="ORF">SAMN05446037_1004100</name>
</gene>
<evidence type="ECO:0000256" key="5">
    <source>
        <dbReference type="ARBA" id="ARBA00022598"/>
    </source>
</evidence>
<dbReference type="Pfam" id="PF02786">
    <property type="entry name" value="CPSase_L_D2"/>
    <property type="match status" value="2"/>
</dbReference>
<evidence type="ECO:0000256" key="9">
    <source>
        <dbReference type="ARBA" id="ARBA00022741"/>
    </source>
</evidence>
<dbReference type="SMART" id="SM01209">
    <property type="entry name" value="GARS_A"/>
    <property type="match status" value="1"/>
</dbReference>
<dbReference type="InterPro" id="IPR005479">
    <property type="entry name" value="CPAse_ATP-bd"/>
</dbReference>
<feature type="binding site" evidence="17">
    <location>
        <position position="208"/>
    </location>
    <ligand>
        <name>ATP</name>
        <dbReference type="ChEBI" id="CHEBI:30616"/>
        <label>1</label>
    </ligand>
</feature>
<protein>
    <recommendedName>
        <fullName evidence="17">Carbamoyl phosphate synthase large chain</fullName>
        <ecNumber evidence="17">6.3.4.16</ecNumber>
        <ecNumber evidence="17">6.3.5.5</ecNumber>
    </recommendedName>
    <alternativeName>
        <fullName evidence="17">Carbamoyl phosphate synthetase ammonia chain</fullName>
    </alternativeName>
</protein>
<comment type="pathway">
    <text evidence="2 17">Amino-acid biosynthesis; L-arginine biosynthesis; carbamoyl phosphate from bicarbonate: step 1/1.</text>
</comment>
<dbReference type="Gene3D" id="3.40.50.20">
    <property type="match status" value="2"/>
</dbReference>
<feature type="binding site" evidence="17">
    <location>
        <position position="835"/>
    </location>
    <ligand>
        <name>Mg(2+)</name>
        <dbReference type="ChEBI" id="CHEBI:18420"/>
        <label>3</label>
    </ligand>
</feature>
<comment type="domain">
    <text evidence="17">The large subunit is composed of 2 ATP-grasp domains that are involved in binding the 2 ATP molecules needed for carbamoyl phosphate synthesis. The N-terminal ATP-grasp domain (referred to as the carboxyphosphate synthetic component) catalyzes the ATP-dependent phosphorylation of hydrogencarbonate to carboxyphosphate and the subsequent nucleophilic attack by ammonia to form a carbamate intermediate. The C-terminal ATP-grasp domain (referred to as the carbamoyl phosphate synthetic component) then catalyzes the phosphorylation of carbamate with the second ATP to form the end product carbamoyl phosphate. The reactive and unstable enzyme intermediates are sequentially channeled from one active site to the next through the interior of the protein over a distance of at least 96 A.</text>
</comment>
<dbReference type="PROSITE" id="PS50975">
    <property type="entry name" value="ATP_GRASP"/>
    <property type="match status" value="2"/>
</dbReference>
<dbReference type="InterPro" id="IPR016185">
    <property type="entry name" value="PreATP-grasp_dom_sf"/>
</dbReference>
<dbReference type="EMBL" id="FZOJ01000004">
    <property type="protein sequence ID" value="SNS10642.1"/>
    <property type="molecule type" value="Genomic_DNA"/>
</dbReference>
<feature type="binding site" evidence="17">
    <location>
        <position position="241"/>
    </location>
    <ligand>
        <name>ATP</name>
        <dbReference type="ChEBI" id="CHEBI:30616"/>
        <label>1</label>
    </ligand>
</feature>
<keyword evidence="4 17" id="KW-0055">Arginine biosynthesis</keyword>
<feature type="binding site" evidence="17">
    <location>
        <position position="210"/>
    </location>
    <ligand>
        <name>ATP</name>
        <dbReference type="ChEBI" id="CHEBI:30616"/>
        <label>1</label>
    </ligand>
</feature>
<feature type="binding site" evidence="17">
    <location>
        <position position="284"/>
    </location>
    <ligand>
        <name>Mn(2+)</name>
        <dbReference type="ChEBI" id="CHEBI:29035"/>
        <label>1</label>
    </ligand>
</feature>
<dbReference type="CDD" id="cd01424">
    <property type="entry name" value="MGS_CPS_II"/>
    <property type="match status" value="1"/>
</dbReference>
<feature type="binding site" evidence="17">
    <location>
        <position position="300"/>
    </location>
    <ligand>
        <name>Mg(2+)</name>
        <dbReference type="ChEBI" id="CHEBI:18420"/>
        <label>2</label>
    </ligand>
</feature>
<feature type="binding site" evidence="17">
    <location>
        <position position="837"/>
    </location>
    <ligand>
        <name>Mg(2+)</name>
        <dbReference type="ChEBI" id="CHEBI:18420"/>
        <label>4</label>
    </ligand>
</feature>
<dbReference type="OrthoDB" id="9804197at2"/>
<dbReference type="GO" id="GO:0006526">
    <property type="term" value="P:L-arginine biosynthetic process"/>
    <property type="evidence" value="ECO:0007669"/>
    <property type="project" value="UniProtKB-UniRule"/>
</dbReference>
<dbReference type="InterPro" id="IPR058047">
    <property type="entry name" value="CPSase_preATP-grasp"/>
</dbReference>
<dbReference type="GO" id="GO:0006541">
    <property type="term" value="P:glutamine metabolic process"/>
    <property type="evidence" value="ECO:0007669"/>
    <property type="project" value="TreeGrafter"/>
</dbReference>
<evidence type="ECO:0000256" key="7">
    <source>
        <dbReference type="ARBA" id="ARBA00022723"/>
    </source>
</evidence>
<evidence type="ECO:0000256" key="1">
    <source>
        <dbReference type="ARBA" id="ARBA00001936"/>
    </source>
</evidence>